<feature type="compositionally biased region" description="Low complexity" evidence="2">
    <location>
        <begin position="1"/>
        <end position="11"/>
    </location>
</feature>
<feature type="compositionally biased region" description="Low complexity" evidence="2">
    <location>
        <begin position="88"/>
        <end position="101"/>
    </location>
</feature>
<dbReference type="OrthoDB" id="198982at2759"/>
<feature type="compositionally biased region" description="Polar residues" evidence="2">
    <location>
        <begin position="108"/>
        <end position="135"/>
    </location>
</feature>
<protein>
    <submittedName>
        <fullName evidence="3">Uncharacterized protein</fullName>
    </submittedName>
</protein>
<dbReference type="PANTHER" id="PTHR31540:SF1">
    <property type="entry name" value="CENTROSOMAL PROTEIN OF 131 KDA"/>
    <property type="match status" value="1"/>
</dbReference>
<feature type="compositionally biased region" description="Basic residues" evidence="2">
    <location>
        <begin position="12"/>
        <end position="22"/>
    </location>
</feature>
<dbReference type="AlphaFoldDB" id="A0A9W6ZL13"/>
<evidence type="ECO:0000256" key="1">
    <source>
        <dbReference type="SAM" id="Coils"/>
    </source>
</evidence>
<dbReference type="Proteomes" id="UP001165122">
    <property type="component" value="Unassembled WGS sequence"/>
</dbReference>
<dbReference type="InterPro" id="IPR030465">
    <property type="entry name" value="CEP131"/>
</dbReference>
<feature type="coiled-coil region" evidence="1">
    <location>
        <begin position="659"/>
        <end position="686"/>
    </location>
</feature>
<feature type="coiled-coil region" evidence="1">
    <location>
        <begin position="358"/>
        <end position="385"/>
    </location>
</feature>
<accession>A0A9W6ZL13</accession>
<feature type="region of interest" description="Disordered" evidence="2">
    <location>
        <begin position="1"/>
        <end position="139"/>
    </location>
</feature>
<keyword evidence="4" id="KW-1185">Reference proteome</keyword>
<feature type="compositionally biased region" description="Low complexity" evidence="2">
    <location>
        <begin position="45"/>
        <end position="62"/>
    </location>
</feature>
<feature type="compositionally biased region" description="Low complexity" evidence="2">
    <location>
        <begin position="23"/>
        <end position="37"/>
    </location>
</feature>
<reference evidence="4" key="1">
    <citation type="journal article" date="2023" name="Commun. Biol.">
        <title>Genome analysis of Parmales, the sister group of diatoms, reveals the evolutionary specialization of diatoms from phago-mixotrophs to photoautotrophs.</title>
        <authorList>
            <person name="Ban H."/>
            <person name="Sato S."/>
            <person name="Yoshikawa S."/>
            <person name="Yamada K."/>
            <person name="Nakamura Y."/>
            <person name="Ichinomiya M."/>
            <person name="Sato N."/>
            <person name="Blanc-Mathieu R."/>
            <person name="Endo H."/>
            <person name="Kuwata A."/>
            <person name="Ogata H."/>
        </authorList>
    </citation>
    <scope>NUCLEOTIDE SEQUENCE [LARGE SCALE GENOMIC DNA]</scope>
    <source>
        <strain evidence="4">NIES 3700</strain>
    </source>
</reference>
<dbReference type="GO" id="GO:0005929">
    <property type="term" value="C:cilium"/>
    <property type="evidence" value="ECO:0007669"/>
    <property type="project" value="GOC"/>
</dbReference>
<sequence length="718" mass="82651">MNSSTHSSPRSTRSKPKNRQHKSSSNPSSPVRSVSSPKKTKKINTTSTAPTSITRTGASSSNNKKKNPNSLRKSRPTSSNTKENKTLTSSSDAHSDASTIHSHLDTSADLNSNPSSPTHPLHYTSTPHSASQFSPTTSLSSSITINTTTQNLQQKLIQLSLKIEDQEKTVAILSDEMKRLTEVGEEKQKEIARKYREDFKNQSKEYKDELSKRLGNCDKLTAKKQELASDLKRLQGKIKVAEDRTKAAVEKVQKDGEREINEAAASWGEGEIIRREKWIERKTTEIREITIKGLEPEVQRIIDKHKKDCQDLEDSLEIQKRDFLVDFHKDLDAKKLETQEKAMKNYDQFLSTVRSAGNDRLSEVHEEHAKNLAKLRKRLSEETDSQRVWQGEELKRLAETHADEMQSLRSSESKRLHEIRRRWIEEKDAAERQLNSALGGMESDSSIAKEQWENKIRHKIEKESLDNIAKERTKIKKERDREIEREIRRIQGATAKVEVECKEKLDSEKKKLKHAAEKKLKGIGDKKSRWGDRLGENLDVVRELQERKRSCESTLKALEDYMQKMDDDIEKVIRDRENEFAQLTEDEDRYKMDSTNSISSLHMMRASLKSQIVVRRQEIEQLQFSHKAKVKLLEQEHDKDLLAVERRVKIDVGLKEARIVELKAAVSGMESRCDQLKNMIMDYKRRGLNEIAKAKEKKVSASASPRRSPKKENKRQMF</sequence>
<feature type="coiled-coil region" evidence="1">
    <location>
        <begin position="541"/>
        <end position="575"/>
    </location>
</feature>
<keyword evidence="1" id="KW-0175">Coiled coil</keyword>
<evidence type="ECO:0000256" key="2">
    <source>
        <dbReference type="SAM" id="MobiDB-lite"/>
    </source>
</evidence>
<feature type="coiled-coil region" evidence="1">
    <location>
        <begin position="149"/>
        <end position="190"/>
    </location>
</feature>
<comment type="caution">
    <text evidence="3">The sequence shown here is derived from an EMBL/GenBank/DDBJ whole genome shotgun (WGS) entry which is preliminary data.</text>
</comment>
<dbReference type="GO" id="GO:0035735">
    <property type="term" value="P:intraciliary transport involved in cilium assembly"/>
    <property type="evidence" value="ECO:0007669"/>
    <property type="project" value="InterPro"/>
</dbReference>
<feature type="compositionally biased region" description="Basic residues" evidence="2">
    <location>
        <begin position="63"/>
        <end position="75"/>
    </location>
</feature>
<feature type="coiled-coil region" evidence="1">
    <location>
        <begin position="217"/>
        <end position="251"/>
    </location>
</feature>
<feature type="region of interest" description="Disordered" evidence="2">
    <location>
        <begin position="694"/>
        <end position="718"/>
    </location>
</feature>
<dbReference type="EMBL" id="BRXW01000431">
    <property type="protein sequence ID" value="GMH54151.1"/>
    <property type="molecule type" value="Genomic_DNA"/>
</dbReference>
<name>A0A9W6ZL13_9STRA</name>
<dbReference type="PANTHER" id="PTHR31540">
    <property type="entry name" value="CENTROSOMAL PROTEIN OF 131 KDA"/>
    <property type="match status" value="1"/>
</dbReference>
<evidence type="ECO:0000313" key="4">
    <source>
        <dbReference type="Proteomes" id="UP001165122"/>
    </source>
</evidence>
<evidence type="ECO:0000313" key="3">
    <source>
        <dbReference type="EMBL" id="GMH54151.1"/>
    </source>
</evidence>
<proteinExistence type="predicted"/>
<gene>
    <name evidence="3" type="ORF">TrLO_g12812</name>
</gene>
<organism evidence="3 4">
    <name type="scientific">Triparma laevis f. longispina</name>
    <dbReference type="NCBI Taxonomy" id="1714387"/>
    <lineage>
        <taxon>Eukaryota</taxon>
        <taxon>Sar</taxon>
        <taxon>Stramenopiles</taxon>
        <taxon>Ochrophyta</taxon>
        <taxon>Bolidophyceae</taxon>
        <taxon>Parmales</taxon>
        <taxon>Triparmaceae</taxon>
        <taxon>Triparma</taxon>
    </lineage>
</organism>